<dbReference type="InterPro" id="IPR024453">
    <property type="entry name" value="Peptidase_C92"/>
</dbReference>
<proteinExistence type="predicted"/>
<dbReference type="InterPro" id="IPR038765">
    <property type="entry name" value="Papain-like_cys_pep_sf"/>
</dbReference>
<dbReference type="Pfam" id="PF05708">
    <property type="entry name" value="Peptidase_C92"/>
    <property type="match status" value="1"/>
</dbReference>
<gene>
    <name evidence="1" type="ORF">COC19_03810</name>
</gene>
<dbReference type="EMBL" id="NVQR01000052">
    <property type="protein sequence ID" value="PCH61903.1"/>
    <property type="molecule type" value="Genomic_DNA"/>
</dbReference>
<dbReference type="SUPFAM" id="SSF54001">
    <property type="entry name" value="Cysteine proteinases"/>
    <property type="match status" value="1"/>
</dbReference>
<evidence type="ECO:0000313" key="2">
    <source>
        <dbReference type="Proteomes" id="UP000218172"/>
    </source>
</evidence>
<evidence type="ECO:0000313" key="1">
    <source>
        <dbReference type="EMBL" id="PCH61903.1"/>
    </source>
</evidence>
<dbReference type="AlphaFoldDB" id="A0A2A4MPS3"/>
<sequence length="257" mass="29133">MLNGIRRALGRRISHYLSKSLPGYQRLDTIPIEGFAAVLRPGDILLVEGNTRISGAIKYLTQSSWSHACLYVGNSELEDCPDSQTSVEALNLLEADLKDGVKLVSLKRYADFNLRICRPLGLTEQERQQLIAFAKAKLGYQYDPKNIVDLMRYLIQKPAVPDRYRRSLISFGSGEPTKAICSTLIAESFQSIDYPILPIRGPDGVNGEVPLFYKRHFTHFTPRDFDLSPYFEIIKPSLVEGFDFHQLNWRESESTST</sequence>
<dbReference type="Proteomes" id="UP000218172">
    <property type="component" value="Unassembled WGS sequence"/>
</dbReference>
<protein>
    <submittedName>
        <fullName evidence="1">Lipo-like protein</fullName>
    </submittedName>
</protein>
<accession>A0A2A4MPS3</accession>
<name>A0A2A4MPS3_9GAMM</name>
<reference evidence="2" key="1">
    <citation type="submission" date="2017-08" db="EMBL/GenBank/DDBJ databases">
        <title>A dynamic microbial community with high functional redundancy inhabits the cold, oxic subseafloor aquifer.</title>
        <authorList>
            <person name="Tully B.J."/>
            <person name="Wheat C.G."/>
            <person name="Glazer B.T."/>
            <person name="Huber J.A."/>
        </authorList>
    </citation>
    <scope>NUCLEOTIDE SEQUENCE [LARGE SCALE GENOMIC DNA]</scope>
</reference>
<dbReference type="Gene3D" id="3.90.1720.10">
    <property type="entry name" value="endopeptidase domain like (from Nostoc punctiforme)"/>
    <property type="match status" value="1"/>
</dbReference>
<comment type="caution">
    <text evidence="1">The sequence shown here is derived from an EMBL/GenBank/DDBJ whole genome shotgun (WGS) entry which is preliminary data.</text>
</comment>
<organism evidence="1 2">
    <name type="scientific">SAR86 cluster bacterium</name>
    <dbReference type="NCBI Taxonomy" id="2030880"/>
    <lineage>
        <taxon>Bacteria</taxon>
        <taxon>Pseudomonadati</taxon>
        <taxon>Pseudomonadota</taxon>
        <taxon>Gammaproteobacteria</taxon>
        <taxon>SAR86 cluster</taxon>
    </lineage>
</organism>